<dbReference type="SUPFAM" id="SSF50630">
    <property type="entry name" value="Acid proteases"/>
    <property type="match status" value="1"/>
</dbReference>
<evidence type="ECO:0000256" key="1">
    <source>
        <dbReference type="SAM" id="SignalP"/>
    </source>
</evidence>
<dbReference type="Gene3D" id="2.40.70.10">
    <property type="entry name" value="Acid Proteases"/>
    <property type="match status" value="1"/>
</dbReference>
<evidence type="ECO:0000313" key="2">
    <source>
        <dbReference type="EMBL" id="MCI2284568.1"/>
    </source>
</evidence>
<sequence length="175" mass="19909">MKVLLPLAFLFLTLKCAAVVTEWIDFNLEYGHVKIPATITDIDTYAMLDTGSQLSGINKVFLAKHQLTLDKGSKRKVRGVFGIENKTTFTNVPISFLGIETTVDKITEMNLGHHSTGLLFGSSFFDKFVTQLDYPNKKMRLVSEDSIDVAQFQNIEARKQKGNIYDQWRLLKRIF</sequence>
<dbReference type="Proteomes" id="UP001139646">
    <property type="component" value="Unassembled WGS sequence"/>
</dbReference>
<keyword evidence="3" id="KW-1185">Reference proteome</keyword>
<evidence type="ECO:0008006" key="4">
    <source>
        <dbReference type="Google" id="ProtNLM"/>
    </source>
</evidence>
<reference evidence="2" key="1">
    <citation type="submission" date="2022-01" db="EMBL/GenBank/DDBJ databases">
        <title>Colwellia maritima, isolated from seawater.</title>
        <authorList>
            <person name="Kristyanto S."/>
            <person name="Jung J."/>
            <person name="Jeon C.O."/>
        </authorList>
    </citation>
    <scope>NUCLEOTIDE SEQUENCE</scope>
    <source>
        <strain evidence="2">MSW7</strain>
    </source>
</reference>
<dbReference type="EMBL" id="JAKKSL010000002">
    <property type="protein sequence ID" value="MCI2284568.1"/>
    <property type="molecule type" value="Genomic_DNA"/>
</dbReference>
<gene>
    <name evidence="2" type="ORF">L3081_15685</name>
</gene>
<name>A0ABS9X2V1_9GAMM</name>
<dbReference type="InterPro" id="IPR021109">
    <property type="entry name" value="Peptidase_aspartic_dom_sf"/>
</dbReference>
<feature type="chain" id="PRO_5047055642" description="Aspartyl protease" evidence="1">
    <location>
        <begin position="18"/>
        <end position="175"/>
    </location>
</feature>
<protein>
    <recommendedName>
        <fullName evidence="4">Aspartyl protease</fullName>
    </recommendedName>
</protein>
<evidence type="ECO:0000313" key="3">
    <source>
        <dbReference type="Proteomes" id="UP001139646"/>
    </source>
</evidence>
<feature type="signal peptide" evidence="1">
    <location>
        <begin position="1"/>
        <end position="17"/>
    </location>
</feature>
<organism evidence="2 3">
    <name type="scientific">Colwellia maritima</name>
    <dbReference type="NCBI Taxonomy" id="2912588"/>
    <lineage>
        <taxon>Bacteria</taxon>
        <taxon>Pseudomonadati</taxon>
        <taxon>Pseudomonadota</taxon>
        <taxon>Gammaproteobacteria</taxon>
        <taxon>Alteromonadales</taxon>
        <taxon>Colwelliaceae</taxon>
        <taxon>Colwellia</taxon>
    </lineage>
</organism>
<accession>A0ABS9X2V1</accession>
<comment type="caution">
    <text evidence="2">The sequence shown here is derived from an EMBL/GenBank/DDBJ whole genome shotgun (WGS) entry which is preliminary data.</text>
</comment>
<keyword evidence="1" id="KW-0732">Signal</keyword>
<dbReference type="RefSeq" id="WP_242286998.1">
    <property type="nucleotide sequence ID" value="NZ_JAKKSL010000002.1"/>
</dbReference>
<proteinExistence type="predicted"/>